<accession>A0A1J1E9Y9</accession>
<keyword evidence="3" id="KW-1185">Reference proteome</keyword>
<sequence>MIIAKLLSLEWAKIKYRKFNLVFFCFYFLSMLLVFVIHDKLEQGAPGNEIPLSFSGIYSTENVIQNSFYVGDFFSVFMAMLFIISITSEFSFRTFRQNIIDGLSIREFIASKLLFILVLSIVSMIIISFIGLYLGYTYNENFFRDLAYSDIQFPLAYILQIMSYMSVAMFISILVKKTGFAIICMVVASILEFSMKKLFYMYFDVKEICILPLEVFNSLIQGPLLKPELRSGFLMSNLDYVPFTGVMLSVFYFILFVYSSYLILEERDFQ</sequence>
<dbReference type="AlphaFoldDB" id="A0A1J1E9Y9"/>
<evidence type="ECO:0000256" key="1">
    <source>
        <dbReference type="SAM" id="Phobius"/>
    </source>
</evidence>
<dbReference type="EMBL" id="AP014564">
    <property type="protein sequence ID" value="BAV94336.1"/>
    <property type="molecule type" value="Genomic_DNA"/>
</dbReference>
<feature type="transmembrane region" description="Helical" evidence="1">
    <location>
        <begin position="155"/>
        <end position="175"/>
    </location>
</feature>
<reference evidence="2 3" key="1">
    <citation type="submission" date="2014-03" db="EMBL/GenBank/DDBJ databases">
        <title>complete genome sequence of Flavobacteriaceae bacterium JBKA-6.</title>
        <authorList>
            <person name="Takano T."/>
            <person name="Nakamura Y."/>
            <person name="Takuma S."/>
            <person name="Yasuike M."/>
            <person name="Matsuyama T."/>
            <person name="Sakai T."/>
            <person name="Fujiwara A."/>
            <person name="Kimoto K."/>
            <person name="Fukuda Y."/>
            <person name="Kondo H."/>
            <person name="Hirono I."/>
            <person name="Nakayasu C."/>
        </authorList>
    </citation>
    <scope>NUCLEOTIDE SEQUENCE [LARGE SCALE GENOMIC DNA]</scope>
    <source>
        <strain evidence="2 3">JBKA-6</strain>
    </source>
</reference>
<dbReference type="OrthoDB" id="1452202at2"/>
<dbReference type="Proteomes" id="UP000243197">
    <property type="component" value="Chromosome"/>
</dbReference>
<dbReference type="RefSeq" id="WP_096685228.1">
    <property type="nucleotide sequence ID" value="NZ_AP014564.1"/>
</dbReference>
<evidence type="ECO:0000313" key="3">
    <source>
        <dbReference type="Proteomes" id="UP000243197"/>
    </source>
</evidence>
<name>A0A1J1E9Y9_9FLAO</name>
<organism evidence="2 3">
    <name type="scientific">Ichthyobacterium seriolicida</name>
    <dbReference type="NCBI Taxonomy" id="242600"/>
    <lineage>
        <taxon>Bacteria</taxon>
        <taxon>Pseudomonadati</taxon>
        <taxon>Bacteroidota</taxon>
        <taxon>Flavobacteriia</taxon>
        <taxon>Flavobacteriales</taxon>
        <taxon>Ichthyobacteriaceae</taxon>
        <taxon>Ichthyobacterium</taxon>
    </lineage>
</organism>
<proteinExistence type="predicted"/>
<evidence type="ECO:0000313" key="2">
    <source>
        <dbReference type="EMBL" id="BAV94336.1"/>
    </source>
</evidence>
<feature type="transmembrane region" description="Helical" evidence="1">
    <location>
        <begin position="182"/>
        <end position="203"/>
    </location>
</feature>
<feature type="transmembrane region" description="Helical" evidence="1">
    <location>
        <begin position="73"/>
        <end position="92"/>
    </location>
</feature>
<dbReference type="KEGG" id="ise:JBKA6_0323"/>
<gene>
    <name evidence="2" type="ORF">JBKA6_0323</name>
</gene>
<protein>
    <submittedName>
        <fullName evidence="2">Uncharacterized protein</fullName>
    </submittedName>
</protein>
<feature type="transmembrane region" description="Helical" evidence="1">
    <location>
        <begin position="240"/>
        <end position="264"/>
    </location>
</feature>
<keyword evidence="1" id="KW-0812">Transmembrane</keyword>
<feature type="transmembrane region" description="Helical" evidence="1">
    <location>
        <begin position="113"/>
        <end position="135"/>
    </location>
</feature>
<keyword evidence="1" id="KW-0472">Membrane</keyword>
<keyword evidence="1" id="KW-1133">Transmembrane helix</keyword>
<feature type="transmembrane region" description="Helical" evidence="1">
    <location>
        <begin position="21"/>
        <end position="38"/>
    </location>
</feature>